<keyword evidence="2" id="KW-1185">Reference proteome</keyword>
<dbReference type="EMBL" id="CP150096">
    <property type="protein sequence ID" value="WZN45123.1"/>
    <property type="molecule type" value="Genomic_DNA"/>
</dbReference>
<gene>
    <name evidence="1" type="ORF">WJU22_19690</name>
</gene>
<dbReference type="Proteomes" id="UP001449657">
    <property type="component" value="Chromosome"/>
</dbReference>
<accession>A0ABZ2Z0H9</accession>
<organism evidence="1 2">
    <name type="scientific">Chitinophaga caseinilytica</name>
    <dbReference type="NCBI Taxonomy" id="2267521"/>
    <lineage>
        <taxon>Bacteria</taxon>
        <taxon>Pseudomonadati</taxon>
        <taxon>Bacteroidota</taxon>
        <taxon>Chitinophagia</taxon>
        <taxon>Chitinophagales</taxon>
        <taxon>Chitinophagaceae</taxon>
        <taxon>Chitinophaga</taxon>
    </lineage>
</organism>
<evidence type="ECO:0000313" key="1">
    <source>
        <dbReference type="EMBL" id="WZN45123.1"/>
    </source>
</evidence>
<protein>
    <submittedName>
        <fullName evidence="1">Uncharacterized protein</fullName>
    </submittedName>
</protein>
<name>A0ABZ2Z0H9_9BACT</name>
<reference evidence="1 2" key="1">
    <citation type="submission" date="2024-03" db="EMBL/GenBank/DDBJ databases">
        <title>Chitinophaga caseinilytica sp. nov., a casein hydrolysing bacterium isolated from forest soil.</title>
        <authorList>
            <person name="Lee D.S."/>
            <person name="Han D.M."/>
            <person name="Baek J.H."/>
            <person name="Choi D.G."/>
            <person name="Jeon J.H."/>
            <person name="Jeon C.O."/>
        </authorList>
    </citation>
    <scope>NUCLEOTIDE SEQUENCE [LARGE SCALE GENOMIC DNA]</scope>
    <source>
        <strain evidence="1 2">KACC 19118</strain>
    </source>
</reference>
<sequence>MNNQFDHLPFGKLKKLSELLSFEDWSVLDHYRSLDDKDFLSYWIPDKDTFYRRLLWQVSRETLFAYLRGSVTLRNLVLGDDENASRYVVNVTPKGEFRDGVIVTAGKLSPCDIPESDSVYDYAIPKVYQAEVG</sequence>
<dbReference type="RefSeq" id="WP_341839877.1">
    <property type="nucleotide sequence ID" value="NZ_CP149792.1"/>
</dbReference>
<evidence type="ECO:0000313" key="2">
    <source>
        <dbReference type="Proteomes" id="UP001449657"/>
    </source>
</evidence>
<proteinExistence type="predicted"/>